<dbReference type="OrthoDB" id="10051395at2759"/>
<evidence type="ECO:0000256" key="8">
    <source>
        <dbReference type="ARBA" id="ARBA00023004"/>
    </source>
</evidence>
<evidence type="ECO:0000256" key="1">
    <source>
        <dbReference type="ARBA" id="ARBA00001924"/>
    </source>
</evidence>
<dbReference type="Proteomes" id="UP000076874">
    <property type="component" value="Unassembled WGS sequence"/>
</dbReference>
<evidence type="ECO:0000256" key="6">
    <source>
        <dbReference type="ARBA" id="ARBA00022723"/>
    </source>
</evidence>
<feature type="region of interest" description="Disordered" evidence="10">
    <location>
        <begin position="93"/>
        <end position="154"/>
    </location>
</feature>
<dbReference type="Pfam" id="PF00173">
    <property type="entry name" value="Cyt-b5"/>
    <property type="match status" value="1"/>
</dbReference>
<sequence length="686" mass="74792">MRTFVAMRTVVEWCRLSANCSRRPIPAVFATRCGAAAAFSSWASPLSQKPTTSRSQNVRAQVPTCKCDAFVQPTPSRTVRAFSAGRVYRYPFESAKGTSKTQDGPEERGAETGTRALARARARARAQHDQAGGTQARRGRDEDRNSRRNRRKPDSARLTLYAGVGLLSVLLVVSQPLRLSSVYAGVSEPDRGTDPKPDPEHNGIRTGDDTSGLAAATTTTTADGDGRDPSLPRYRLADIRRHDARSGAPWVTSGDKVYDITDWVPAHPGGDVILRAAGHSIDPYWAIFTIHQAPHVREILDSYLIGLVDAADLVDAHGAGAAVDDPFAQDPVRDPRLLVHTAKPCNAETPCTDLARDFLTPNPLFYVRNHMWVPVDDADADANDNANDNDNERKGQADKAYRLTVELPDGAVRAYTLDELRRRFPVHRVTAVLQCSGNRRSDMARAVAPTNGLPWRAGAIGNAVWEGAAWAIDRRGPSRRAPAGVRDPQAWQAAHFPRNKNDNNDNNDNNNKNNTALPVAVTGYAYSGGGRSIIRVDVSVDGGRTWDQAELLDRKTAPGDSPEERTGRHMVARGRRDWAWTRWRYAGVLYNLDRDPIHNNNNQEHDGGASTGCAEIIVKATDSACNTQPERHDSIFNVRGNLANAWHRVRVCPAAAHGGGAKPTNTGSADAVCVQGCGFDETDKKP</sequence>
<evidence type="ECO:0000256" key="10">
    <source>
        <dbReference type="SAM" id="MobiDB-lite"/>
    </source>
</evidence>
<dbReference type="Pfam" id="PF03404">
    <property type="entry name" value="Mo-co_dimer"/>
    <property type="match status" value="2"/>
</dbReference>
<dbReference type="EMBL" id="AZHD01000021">
    <property type="protein sequence ID" value="OAA54956.1"/>
    <property type="molecule type" value="Genomic_DNA"/>
</dbReference>
<dbReference type="GO" id="GO:0020037">
    <property type="term" value="F:heme binding"/>
    <property type="evidence" value="ECO:0007669"/>
    <property type="project" value="TreeGrafter"/>
</dbReference>
<keyword evidence="6" id="KW-0479">Metal-binding</keyword>
<keyword evidence="5" id="KW-0349">Heme</keyword>
<evidence type="ECO:0000256" key="7">
    <source>
        <dbReference type="ARBA" id="ARBA00023002"/>
    </source>
</evidence>
<evidence type="ECO:0000313" key="13">
    <source>
        <dbReference type="Proteomes" id="UP000076874"/>
    </source>
</evidence>
<comment type="caution">
    <text evidence="12">The sequence shown here is derived from an EMBL/GenBank/DDBJ whole genome shotgun (WGS) entry which is preliminary data.</text>
</comment>
<dbReference type="GO" id="GO:0050464">
    <property type="term" value="F:nitrate reductase (NADPH) activity"/>
    <property type="evidence" value="ECO:0007669"/>
    <property type="project" value="UniProtKB-EC"/>
</dbReference>
<organism evidence="12 13">
    <name type="scientific">Niveomyces insectorum RCEF 264</name>
    <dbReference type="NCBI Taxonomy" id="1081102"/>
    <lineage>
        <taxon>Eukaryota</taxon>
        <taxon>Fungi</taxon>
        <taxon>Dikarya</taxon>
        <taxon>Ascomycota</taxon>
        <taxon>Pezizomycotina</taxon>
        <taxon>Sordariomycetes</taxon>
        <taxon>Hypocreomycetidae</taxon>
        <taxon>Hypocreales</taxon>
        <taxon>Cordycipitaceae</taxon>
        <taxon>Niveomyces</taxon>
    </lineage>
</organism>
<evidence type="ECO:0000256" key="2">
    <source>
        <dbReference type="ARBA" id="ARBA00012673"/>
    </source>
</evidence>
<dbReference type="SUPFAM" id="SSF56524">
    <property type="entry name" value="Oxidoreductase molybdopterin-binding domain"/>
    <property type="match status" value="1"/>
</dbReference>
<evidence type="ECO:0000313" key="12">
    <source>
        <dbReference type="EMBL" id="OAA54956.1"/>
    </source>
</evidence>
<evidence type="ECO:0000256" key="9">
    <source>
        <dbReference type="ARBA" id="ARBA00049155"/>
    </source>
</evidence>
<proteinExistence type="predicted"/>
<feature type="compositionally biased region" description="Basic and acidic residues" evidence="10">
    <location>
        <begin position="188"/>
        <end position="208"/>
    </location>
</feature>
<reference evidence="12 13" key="1">
    <citation type="journal article" date="2016" name="Genome Biol. Evol.">
        <title>Divergent and convergent evolution of fungal pathogenicity.</title>
        <authorList>
            <person name="Shang Y."/>
            <person name="Xiao G."/>
            <person name="Zheng P."/>
            <person name="Cen K."/>
            <person name="Zhan S."/>
            <person name="Wang C."/>
        </authorList>
    </citation>
    <scope>NUCLEOTIDE SEQUENCE [LARGE SCALE GENOMIC DNA]</scope>
    <source>
        <strain evidence="12 13">RCEF 264</strain>
    </source>
</reference>
<dbReference type="InterPro" id="IPR005066">
    <property type="entry name" value="MoCF_OxRdtse_dimer"/>
</dbReference>
<feature type="region of interest" description="Disordered" evidence="10">
    <location>
        <begin position="494"/>
        <end position="514"/>
    </location>
</feature>
<dbReference type="GO" id="GO:0043546">
    <property type="term" value="F:molybdopterin cofactor binding"/>
    <property type="evidence" value="ECO:0007669"/>
    <property type="project" value="TreeGrafter"/>
</dbReference>
<dbReference type="InterPro" id="IPR014756">
    <property type="entry name" value="Ig_E-set"/>
</dbReference>
<dbReference type="Pfam" id="PF00174">
    <property type="entry name" value="Oxidored_molyb"/>
    <property type="match status" value="1"/>
</dbReference>
<dbReference type="PANTHER" id="PTHR19372:SF7">
    <property type="entry name" value="SULFITE OXIDASE, MITOCHONDRIAL"/>
    <property type="match status" value="1"/>
</dbReference>
<dbReference type="FunFam" id="3.10.120.10:FF:000007">
    <property type="entry name" value="Sulfite oxidase, mitochondrial"/>
    <property type="match status" value="1"/>
</dbReference>
<gene>
    <name evidence="12" type="ORF">SPI_08460</name>
</gene>
<feature type="region of interest" description="Disordered" evidence="10">
    <location>
        <begin position="185"/>
        <end position="231"/>
    </location>
</feature>
<evidence type="ECO:0000256" key="4">
    <source>
        <dbReference type="ARBA" id="ARBA00022505"/>
    </source>
</evidence>
<dbReference type="PANTHER" id="PTHR19372">
    <property type="entry name" value="SULFITE REDUCTASE"/>
    <property type="match status" value="1"/>
</dbReference>
<evidence type="ECO:0000259" key="11">
    <source>
        <dbReference type="PROSITE" id="PS50255"/>
    </source>
</evidence>
<name>A0A167MZT6_9HYPO</name>
<comment type="catalytic activity">
    <reaction evidence="9">
        <text>nitrite + NADP(+) + H2O = nitrate + NADPH + H(+)</text>
        <dbReference type="Rhea" id="RHEA:19061"/>
        <dbReference type="ChEBI" id="CHEBI:15377"/>
        <dbReference type="ChEBI" id="CHEBI:15378"/>
        <dbReference type="ChEBI" id="CHEBI:16301"/>
        <dbReference type="ChEBI" id="CHEBI:17632"/>
        <dbReference type="ChEBI" id="CHEBI:57783"/>
        <dbReference type="ChEBI" id="CHEBI:58349"/>
        <dbReference type="EC" id="1.7.1.3"/>
    </reaction>
</comment>
<accession>A0A167MZT6</accession>
<dbReference type="GO" id="GO:0030151">
    <property type="term" value="F:molybdenum ion binding"/>
    <property type="evidence" value="ECO:0007669"/>
    <property type="project" value="InterPro"/>
</dbReference>
<feature type="domain" description="Cytochrome b5 heme-binding" evidence="11">
    <location>
        <begin position="231"/>
        <end position="309"/>
    </location>
</feature>
<dbReference type="InterPro" id="IPR000572">
    <property type="entry name" value="OxRdtase_Mopterin-bd_dom"/>
</dbReference>
<comment type="cofactor">
    <cofactor evidence="1">
        <name>Mo-molybdopterin</name>
        <dbReference type="ChEBI" id="CHEBI:71302"/>
    </cofactor>
</comment>
<dbReference type="InterPro" id="IPR036374">
    <property type="entry name" value="OxRdtase_Mopterin-bd_sf"/>
</dbReference>
<evidence type="ECO:0000256" key="3">
    <source>
        <dbReference type="ARBA" id="ARBA00015499"/>
    </source>
</evidence>
<dbReference type="SUPFAM" id="SSF81296">
    <property type="entry name" value="E set domains"/>
    <property type="match status" value="1"/>
</dbReference>
<dbReference type="STRING" id="1081102.A0A167MZT6"/>
<dbReference type="Gene3D" id="2.60.40.650">
    <property type="match status" value="1"/>
</dbReference>
<dbReference type="PRINTS" id="PR00407">
    <property type="entry name" value="EUMOPTERIN"/>
</dbReference>
<protein>
    <recommendedName>
        <fullName evidence="3">Nitrate reductase [NADPH]</fullName>
        <ecNumber evidence="2">1.7.1.3</ecNumber>
    </recommendedName>
</protein>
<keyword evidence="8" id="KW-0408">Iron</keyword>
<dbReference type="AlphaFoldDB" id="A0A167MZT6"/>
<dbReference type="EC" id="1.7.1.3" evidence="2"/>
<feature type="compositionally biased region" description="Low complexity" evidence="10">
    <location>
        <begin position="504"/>
        <end position="514"/>
    </location>
</feature>
<dbReference type="GO" id="GO:0008482">
    <property type="term" value="F:sulfite oxidase activity"/>
    <property type="evidence" value="ECO:0007669"/>
    <property type="project" value="TreeGrafter"/>
</dbReference>
<evidence type="ECO:0000256" key="5">
    <source>
        <dbReference type="ARBA" id="ARBA00022617"/>
    </source>
</evidence>
<dbReference type="GO" id="GO:0005739">
    <property type="term" value="C:mitochondrion"/>
    <property type="evidence" value="ECO:0007669"/>
    <property type="project" value="TreeGrafter"/>
</dbReference>
<dbReference type="GO" id="GO:0006790">
    <property type="term" value="P:sulfur compound metabolic process"/>
    <property type="evidence" value="ECO:0007669"/>
    <property type="project" value="TreeGrafter"/>
</dbReference>
<dbReference type="SUPFAM" id="SSF55856">
    <property type="entry name" value="Cytochrome b5-like heme/steroid binding domain"/>
    <property type="match status" value="1"/>
</dbReference>
<dbReference type="Gene3D" id="3.90.420.10">
    <property type="entry name" value="Oxidoreductase, molybdopterin-binding domain"/>
    <property type="match status" value="1"/>
</dbReference>
<dbReference type="PROSITE" id="PS50255">
    <property type="entry name" value="CYTOCHROME_B5_2"/>
    <property type="match status" value="1"/>
</dbReference>
<feature type="compositionally biased region" description="Low complexity" evidence="10">
    <location>
        <begin position="209"/>
        <end position="223"/>
    </location>
</feature>
<dbReference type="SMART" id="SM01117">
    <property type="entry name" value="Cyt-b5"/>
    <property type="match status" value="1"/>
</dbReference>
<dbReference type="Gene3D" id="3.10.120.10">
    <property type="entry name" value="Cytochrome b5-like heme/steroid binding domain"/>
    <property type="match status" value="1"/>
</dbReference>
<dbReference type="InterPro" id="IPR036400">
    <property type="entry name" value="Cyt_B5-like_heme/steroid_sf"/>
</dbReference>
<keyword evidence="13" id="KW-1185">Reference proteome</keyword>
<keyword evidence="4" id="KW-0500">Molybdenum</keyword>
<keyword evidence="7" id="KW-0560">Oxidoreductase</keyword>
<dbReference type="InterPro" id="IPR001199">
    <property type="entry name" value="Cyt_B5-like_heme/steroid-bd"/>
</dbReference>
<dbReference type="InterPro" id="IPR008335">
    <property type="entry name" value="Mopterin_OxRdtase_euk"/>
</dbReference>